<dbReference type="PANTHER" id="PTHR33154">
    <property type="entry name" value="TRANSCRIPTIONAL REGULATOR, ARSR FAMILY"/>
    <property type="match status" value="1"/>
</dbReference>
<dbReference type="AlphaFoldDB" id="A0A1W9Z240"/>
<dbReference type="GO" id="GO:0003677">
    <property type="term" value="F:DNA binding"/>
    <property type="evidence" value="ECO:0007669"/>
    <property type="project" value="UniProtKB-KW"/>
</dbReference>
<evidence type="ECO:0000256" key="1">
    <source>
        <dbReference type="ARBA" id="ARBA00023015"/>
    </source>
</evidence>
<evidence type="ECO:0000313" key="6">
    <source>
        <dbReference type="Proteomes" id="UP000192366"/>
    </source>
</evidence>
<evidence type="ECO:0000259" key="4">
    <source>
        <dbReference type="PROSITE" id="PS50987"/>
    </source>
</evidence>
<reference evidence="5 6" key="1">
    <citation type="submission" date="2017-02" db="EMBL/GenBank/DDBJ databases">
        <title>The new phylogeny of genus Mycobacterium.</title>
        <authorList>
            <person name="Tortoli E."/>
            <person name="Trovato A."/>
            <person name="Cirillo D.M."/>
        </authorList>
    </citation>
    <scope>NUCLEOTIDE SEQUENCE [LARGE SCALE GENOMIC DNA]</scope>
    <source>
        <strain evidence="5 6">DSM 45578</strain>
    </source>
</reference>
<dbReference type="STRING" id="564198.BST17_05055"/>
<gene>
    <name evidence="5" type="ORF">BST17_05055</name>
</gene>
<dbReference type="GO" id="GO:0003700">
    <property type="term" value="F:DNA-binding transcription factor activity"/>
    <property type="evidence" value="ECO:0007669"/>
    <property type="project" value="InterPro"/>
</dbReference>
<accession>A0A1W9Z240</accession>
<feature type="domain" description="HTH arsR-type" evidence="4">
    <location>
        <begin position="1"/>
        <end position="88"/>
    </location>
</feature>
<dbReference type="InterPro" id="IPR011991">
    <property type="entry name" value="ArsR-like_HTH"/>
</dbReference>
<evidence type="ECO:0000256" key="2">
    <source>
        <dbReference type="ARBA" id="ARBA00023125"/>
    </source>
</evidence>
<dbReference type="InterPro" id="IPR051081">
    <property type="entry name" value="HTH_MetalResp_TranReg"/>
</dbReference>
<dbReference type="PROSITE" id="PS50987">
    <property type="entry name" value="HTH_ARSR_2"/>
    <property type="match status" value="1"/>
</dbReference>
<protein>
    <submittedName>
        <fullName evidence="5">Transcriptional regulator</fullName>
    </submittedName>
</protein>
<keyword evidence="1" id="KW-0805">Transcription regulation</keyword>
<evidence type="ECO:0000256" key="3">
    <source>
        <dbReference type="ARBA" id="ARBA00023163"/>
    </source>
</evidence>
<keyword evidence="6" id="KW-1185">Reference proteome</keyword>
<dbReference type="EMBL" id="MVHJ01000003">
    <property type="protein sequence ID" value="ORA06327.1"/>
    <property type="molecule type" value="Genomic_DNA"/>
</dbReference>
<comment type="caution">
    <text evidence="5">The sequence shown here is derived from an EMBL/GenBank/DDBJ whole genome shotgun (WGS) entry which is preliminary data.</text>
</comment>
<dbReference type="InterPro" id="IPR036390">
    <property type="entry name" value="WH_DNA-bd_sf"/>
</dbReference>
<dbReference type="Proteomes" id="UP000192366">
    <property type="component" value="Unassembled WGS sequence"/>
</dbReference>
<dbReference type="SMART" id="SM00418">
    <property type="entry name" value="HTH_ARSR"/>
    <property type="match status" value="1"/>
</dbReference>
<dbReference type="InterPro" id="IPR001845">
    <property type="entry name" value="HTH_ArsR_DNA-bd_dom"/>
</dbReference>
<dbReference type="PANTHER" id="PTHR33154:SF33">
    <property type="entry name" value="TRANSCRIPTIONAL REPRESSOR SDPR"/>
    <property type="match status" value="1"/>
</dbReference>
<sequence>MRAAVFVALGEPSRLRIVELLRGGPQSVGTIADALGIRQPQVSKHLRVLGDSGIVSSHARARQRFYQLESGPFEDIGRWAESFEQLWNTRLDNLGAFLESMADNDEKGRPAP</sequence>
<dbReference type="NCBIfam" id="NF033788">
    <property type="entry name" value="HTH_metalloreg"/>
    <property type="match status" value="1"/>
</dbReference>
<proteinExistence type="predicted"/>
<dbReference type="InterPro" id="IPR036388">
    <property type="entry name" value="WH-like_DNA-bd_sf"/>
</dbReference>
<evidence type="ECO:0000313" key="5">
    <source>
        <dbReference type="EMBL" id="ORA06327.1"/>
    </source>
</evidence>
<dbReference type="CDD" id="cd00090">
    <property type="entry name" value="HTH_ARSR"/>
    <property type="match status" value="1"/>
</dbReference>
<dbReference type="Pfam" id="PF01022">
    <property type="entry name" value="HTH_5"/>
    <property type="match status" value="1"/>
</dbReference>
<name>A0A1W9Z240_MYCBA</name>
<dbReference type="Gene3D" id="1.10.10.10">
    <property type="entry name" value="Winged helix-like DNA-binding domain superfamily/Winged helix DNA-binding domain"/>
    <property type="match status" value="1"/>
</dbReference>
<keyword evidence="3" id="KW-0804">Transcription</keyword>
<dbReference type="PRINTS" id="PR00778">
    <property type="entry name" value="HTHARSR"/>
</dbReference>
<dbReference type="SUPFAM" id="SSF46785">
    <property type="entry name" value="Winged helix' DNA-binding domain"/>
    <property type="match status" value="1"/>
</dbReference>
<keyword evidence="2" id="KW-0238">DNA-binding</keyword>
<dbReference type="RefSeq" id="WP_083055835.1">
    <property type="nucleotide sequence ID" value="NZ_JACKVM010000009.1"/>
</dbReference>
<dbReference type="OrthoDB" id="9806976at2"/>
<organism evidence="5 6">
    <name type="scientific">Mycolicibacterium bacteremicum</name>
    <name type="common">Mycobacterium bacteremicum</name>
    <dbReference type="NCBI Taxonomy" id="564198"/>
    <lineage>
        <taxon>Bacteria</taxon>
        <taxon>Bacillati</taxon>
        <taxon>Actinomycetota</taxon>
        <taxon>Actinomycetes</taxon>
        <taxon>Mycobacteriales</taxon>
        <taxon>Mycobacteriaceae</taxon>
        <taxon>Mycolicibacterium</taxon>
    </lineage>
</organism>